<gene>
    <name evidence="1" type="ORF">EOK75_17220</name>
</gene>
<proteinExistence type="predicted"/>
<name>A0A4V1E1A5_9RHOB</name>
<evidence type="ECO:0008006" key="3">
    <source>
        <dbReference type="Google" id="ProtNLM"/>
    </source>
</evidence>
<dbReference type="Proteomes" id="UP000298631">
    <property type="component" value="Plasmid unnamed1"/>
</dbReference>
<dbReference type="AlphaFoldDB" id="A0A4V1E1A5"/>
<evidence type="ECO:0000313" key="1">
    <source>
        <dbReference type="EMBL" id="QCO57454.1"/>
    </source>
</evidence>
<dbReference type="RefSeq" id="WP_137195248.1">
    <property type="nucleotide sequence ID" value="NZ_CP039965.1"/>
</dbReference>
<dbReference type="EMBL" id="CP039965">
    <property type="protein sequence ID" value="QCO57454.1"/>
    <property type="molecule type" value="Genomic_DNA"/>
</dbReference>
<evidence type="ECO:0000313" key="2">
    <source>
        <dbReference type="Proteomes" id="UP000298631"/>
    </source>
</evidence>
<keyword evidence="1" id="KW-0614">Plasmid</keyword>
<geneLocation type="plasmid" evidence="1 2">
    <name>unnamed1</name>
</geneLocation>
<organism evidence="1 2">
    <name type="scientific">Pseudorhodobacter turbinis</name>
    <dbReference type="NCBI Taxonomy" id="2500533"/>
    <lineage>
        <taxon>Bacteria</taxon>
        <taxon>Pseudomonadati</taxon>
        <taxon>Pseudomonadota</taxon>
        <taxon>Alphaproteobacteria</taxon>
        <taxon>Rhodobacterales</taxon>
        <taxon>Paracoccaceae</taxon>
        <taxon>Pseudorhodobacter</taxon>
    </lineage>
</organism>
<accession>A0A4V1E1A5</accession>
<reference evidence="1 2" key="1">
    <citation type="submission" date="2019-05" db="EMBL/GenBank/DDBJ databases">
        <title>Pseudorhodobacter turbinis sp. nov., isolated from the gut of the Korean turban shell.</title>
        <authorList>
            <person name="Jeong Y.-S."/>
            <person name="Kang W.-R."/>
            <person name="Bae J.-W."/>
        </authorList>
    </citation>
    <scope>NUCLEOTIDE SEQUENCE [LARGE SCALE GENOMIC DNA]</scope>
    <source>
        <strain evidence="1 2">S12M18</strain>
        <plasmid evidence="1 2">unnamed1</plasmid>
    </source>
</reference>
<protein>
    <recommendedName>
        <fullName evidence="3">DUF3168 domain-containing protein</fullName>
    </recommendedName>
</protein>
<sequence length="124" mass="13795">MTAKLIQNFADELVSTLPTVTVRPALGKDYSLPAAIYSVRNGLRQLYYKDSWGLRTTEFTVTIYSKKYSELQELKGLVVAKFQGLNGSLGDSSISKITITNILDGYDDSLETIHRTTITLNVLD</sequence>
<dbReference type="KEGG" id="pseb:EOK75_17220"/>
<keyword evidence="2" id="KW-1185">Reference proteome</keyword>